<organism evidence="2 3">
    <name type="scientific">Sulfitobacter aestuarii</name>
    <dbReference type="NCBI Taxonomy" id="2161676"/>
    <lineage>
        <taxon>Bacteria</taxon>
        <taxon>Pseudomonadati</taxon>
        <taxon>Pseudomonadota</taxon>
        <taxon>Alphaproteobacteria</taxon>
        <taxon>Rhodobacterales</taxon>
        <taxon>Roseobacteraceae</taxon>
        <taxon>Sulfitobacter</taxon>
    </lineage>
</organism>
<keyword evidence="1" id="KW-0732">Signal</keyword>
<feature type="signal peptide" evidence="1">
    <location>
        <begin position="1"/>
        <end position="18"/>
    </location>
</feature>
<protein>
    <recommendedName>
        <fullName evidence="4">Phosphodiester glycosidase domain-containing protein</fullName>
    </recommendedName>
</protein>
<dbReference type="Proteomes" id="UP001597474">
    <property type="component" value="Unassembled WGS sequence"/>
</dbReference>
<gene>
    <name evidence="2" type="ORF">ACFSUD_05360</name>
</gene>
<feature type="chain" id="PRO_5045458823" description="Phosphodiester glycosidase domain-containing protein" evidence="1">
    <location>
        <begin position="19"/>
        <end position="216"/>
    </location>
</feature>
<evidence type="ECO:0000313" key="3">
    <source>
        <dbReference type="Proteomes" id="UP001597474"/>
    </source>
</evidence>
<dbReference type="RefSeq" id="WP_386372189.1">
    <property type="nucleotide sequence ID" value="NZ_JBHUMP010000003.1"/>
</dbReference>
<comment type="caution">
    <text evidence="2">The sequence shown here is derived from an EMBL/GenBank/DDBJ whole genome shotgun (WGS) entry which is preliminary data.</text>
</comment>
<evidence type="ECO:0000313" key="2">
    <source>
        <dbReference type="EMBL" id="MFD2738985.1"/>
    </source>
</evidence>
<accession>A0ABW5TZP1</accession>
<proteinExistence type="predicted"/>
<dbReference type="EMBL" id="JBHUMP010000003">
    <property type="protein sequence ID" value="MFD2738985.1"/>
    <property type="molecule type" value="Genomic_DNA"/>
</dbReference>
<reference evidence="3" key="1">
    <citation type="journal article" date="2019" name="Int. J. Syst. Evol. Microbiol.">
        <title>The Global Catalogue of Microorganisms (GCM) 10K type strain sequencing project: providing services to taxonomists for standard genome sequencing and annotation.</title>
        <authorList>
            <consortium name="The Broad Institute Genomics Platform"/>
            <consortium name="The Broad Institute Genome Sequencing Center for Infectious Disease"/>
            <person name="Wu L."/>
            <person name="Ma J."/>
        </authorList>
    </citation>
    <scope>NUCLEOTIDE SEQUENCE [LARGE SCALE GENOMIC DNA]</scope>
    <source>
        <strain evidence="3">TISTR 2562</strain>
    </source>
</reference>
<keyword evidence="3" id="KW-1185">Reference proteome</keyword>
<evidence type="ECO:0000256" key="1">
    <source>
        <dbReference type="SAM" id="SignalP"/>
    </source>
</evidence>
<name>A0ABW5TZP1_9RHOB</name>
<sequence length="216" mass="22582">MSILHMLLLAFLPQAALSCGTPVCLIDAQELSLPRIIDFNGLRAAPGPGLRLDANLVLSGASFGEHFLGQSVHRHTDHDQISGKANAPLTLMPGPPGENLSLVHFSGTSVLNGYGRAGFPRRDGQGEGAIALLFEEDQSALSLLLRGGDQGEARILFLRRDGSLIAALTLSRLGESALGFARSGDVADIAGLVLTNTDPQGIALDILRFGKAPGIS</sequence>
<evidence type="ECO:0008006" key="4">
    <source>
        <dbReference type="Google" id="ProtNLM"/>
    </source>
</evidence>